<dbReference type="RefSeq" id="WP_156729381.1">
    <property type="nucleotide sequence ID" value="NZ_CACRUK010000022.1"/>
</dbReference>
<proteinExistence type="predicted"/>
<evidence type="ECO:0000313" key="1">
    <source>
        <dbReference type="EMBL" id="VYU18180.1"/>
    </source>
</evidence>
<dbReference type="EMBL" id="CACRUK010000022">
    <property type="protein sequence ID" value="VYU18180.1"/>
    <property type="molecule type" value="Genomic_DNA"/>
</dbReference>
<organism evidence="1">
    <name type="scientific">Mediterraneibacter gnavus</name>
    <name type="common">Ruminococcus gnavus</name>
    <dbReference type="NCBI Taxonomy" id="33038"/>
    <lineage>
        <taxon>Bacteria</taxon>
        <taxon>Bacillati</taxon>
        <taxon>Bacillota</taxon>
        <taxon>Clostridia</taxon>
        <taxon>Lachnospirales</taxon>
        <taxon>Lachnospiraceae</taxon>
        <taxon>Mediterraneibacter</taxon>
    </lineage>
</organism>
<reference evidence="1" key="1">
    <citation type="submission" date="2019-11" db="EMBL/GenBank/DDBJ databases">
        <authorList>
            <person name="Feng L."/>
        </authorList>
    </citation>
    <scope>NUCLEOTIDE SEQUENCE</scope>
    <source>
        <strain evidence="1">RgnavusLFYP19</strain>
    </source>
</reference>
<name>A0A6N3CN64_MEDGN</name>
<accession>A0A6N3CN64</accession>
<dbReference type="AlphaFoldDB" id="A0A6N3CN64"/>
<protein>
    <submittedName>
        <fullName evidence="1">Uncharacterized protein</fullName>
    </submittedName>
</protein>
<sequence length="114" mass="12650">MIKKRLKRALGVAIPFAILVISIGYNSYVKMHTFTLSGDEIMKNEQIQPIRGSVKVTGNTDTDVVFTDIESGETYVIGYITSGAGDTIKLKRGKWYRVEGAGELTLRPVNVRIE</sequence>
<gene>
    <name evidence="1" type="ORF">RGLFYP19_01648</name>
</gene>